<dbReference type="SMART" id="SM01077">
    <property type="entry name" value="Cg6151-P"/>
    <property type="match status" value="1"/>
</dbReference>
<feature type="transmembrane region" description="Helical" evidence="6">
    <location>
        <begin position="101"/>
        <end position="119"/>
    </location>
</feature>
<keyword evidence="4 6" id="KW-1133">Transmembrane helix</keyword>
<dbReference type="STRING" id="1263082.A0A068RLW1"/>
<comment type="subcellular location">
    <subcellularLocation>
        <location evidence="1">Endomembrane system</location>
        <topology evidence="1">Multi-pass membrane protein</topology>
    </subcellularLocation>
</comment>
<evidence type="ECO:0000256" key="1">
    <source>
        <dbReference type="ARBA" id="ARBA00004127"/>
    </source>
</evidence>
<keyword evidence="5 6" id="KW-0472">Membrane</keyword>
<dbReference type="InterPro" id="IPR019365">
    <property type="entry name" value="TVP18/Ca-channel_flower"/>
</dbReference>
<organism evidence="7 8">
    <name type="scientific">Lichtheimia corymbifera JMRC:FSU:9682</name>
    <dbReference type="NCBI Taxonomy" id="1263082"/>
    <lineage>
        <taxon>Eukaryota</taxon>
        <taxon>Fungi</taxon>
        <taxon>Fungi incertae sedis</taxon>
        <taxon>Mucoromycota</taxon>
        <taxon>Mucoromycotina</taxon>
        <taxon>Mucoromycetes</taxon>
        <taxon>Mucorales</taxon>
        <taxon>Lichtheimiaceae</taxon>
        <taxon>Lichtheimia</taxon>
    </lineage>
</organism>
<accession>A0A068RLW1</accession>
<name>A0A068RLW1_9FUNG</name>
<dbReference type="GO" id="GO:0016192">
    <property type="term" value="P:vesicle-mediated transport"/>
    <property type="evidence" value="ECO:0007669"/>
    <property type="project" value="TreeGrafter"/>
</dbReference>
<evidence type="ECO:0000256" key="5">
    <source>
        <dbReference type="ARBA" id="ARBA00023136"/>
    </source>
</evidence>
<dbReference type="PANTHER" id="PTHR13314:SF2">
    <property type="entry name" value="CALCIUM CHANNEL FLOWER HOMOLOG"/>
    <property type="match status" value="1"/>
</dbReference>
<dbReference type="OrthoDB" id="5591789at2759"/>
<dbReference type="VEuPathDB" id="FungiDB:LCOR_02811.1"/>
<feature type="transmembrane region" description="Helical" evidence="6">
    <location>
        <begin position="59"/>
        <end position="80"/>
    </location>
</feature>
<reference evidence="7" key="1">
    <citation type="submission" date="2013-08" db="EMBL/GenBank/DDBJ databases">
        <title>Gene expansion shapes genome architecture in the human pathogen Lichtheimia corymbifera: an evolutionary genomics analysis in the ancient terrestrial Mucorales (Mucoromycotina).</title>
        <authorList>
            <person name="Schwartze V.U."/>
            <person name="Winter S."/>
            <person name="Shelest E."/>
            <person name="Marcet-Houben M."/>
            <person name="Horn F."/>
            <person name="Wehner S."/>
            <person name="Hoffmann K."/>
            <person name="Riege K."/>
            <person name="Sammeth M."/>
            <person name="Nowrousian M."/>
            <person name="Valiante V."/>
            <person name="Linde J."/>
            <person name="Jacobsen I.D."/>
            <person name="Marz M."/>
            <person name="Brakhage A.A."/>
            <person name="Gabaldon T."/>
            <person name="Bocker S."/>
            <person name="Voigt K."/>
        </authorList>
    </citation>
    <scope>NUCLEOTIDE SEQUENCE [LARGE SCALE GENOMIC DNA]</scope>
    <source>
        <strain evidence="7">FSU 9682</strain>
    </source>
</reference>
<dbReference type="EMBL" id="CBTN010000008">
    <property type="protein sequence ID" value="CDH51163.1"/>
    <property type="molecule type" value="Genomic_DNA"/>
</dbReference>
<comment type="similarity">
    <text evidence="2">Belongs to the TVP18 family.</text>
</comment>
<dbReference type="Pfam" id="PF10233">
    <property type="entry name" value="Cg6151-P"/>
    <property type="match status" value="1"/>
</dbReference>
<comment type="caution">
    <text evidence="7">The sequence shown here is derived from an EMBL/GenBank/DDBJ whole genome shotgun (WGS) entry which is preliminary data.</text>
</comment>
<proteinExistence type="inferred from homology"/>
<sequence length="164" mass="17636">MILDVAIAKTTTLLDSFDNNAASVMIPTFIWANQCTCCNANSSEPVLIALGVVSLLSNIPFAIIGWVFAFILVFVEVPLCTKFCPTSPKFDNFVARFENSYLRAALYLVMAIVMFLSTIVSTTSLVAPAVTLLFAFICYAIAAVKQQPHASTKILGGTGVDNVV</sequence>
<keyword evidence="8" id="KW-1185">Reference proteome</keyword>
<dbReference type="GO" id="GO:0012505">
    <property type="term" value="C:endomembrane system"/>
    <property type="evidence" value="ECO:0007669"/>
    <property type="project" value="UniProtKB-SubCell"/>
</dbReference>
<evidence type="ECO:0000256" key="2">
    <source>
        <dbReference type="ARBA" id="ARBA00005738"/>
    </source>
</evidence>
<protein>
    <submittedName>
        <fullName evidence="7">Tvp18_neucr ame: full golgi apparatus membraneprotein tvp-18</fullName>
    </submittedName>
</protein>
<keyword evidence="3 6" id="KW-0812">Transmembrane</keyword>
<evidence type="ECO:0000256" key="3">
    <source>
        <dbReference type="ARBA" id="ARBA00022692"/>
    </source>
</evidence>
<feature type="transmembrane region" description="Helical" evidence="6">
    <location>
        <begin position="125"/>
        <end position="144"/>
    </location>
</feature>
<dbReference type="Proteomes" id="UP000027586">
    <property type="component" value="Unassembled WGS sequence"/>
</dbReference>
<evidence type="ECO:0000256" key="4">
    <source>
        <dbReference type="ARBA" id="ARBA00022989"/>
    </source>
</evidence>
<evidence type="ECO:0000256" key="6">
    <source>
        <dbReference type="SAM" id="Phobius"/>
    </source>
</evidence>
<evidence type="ECO:0000313" key="8">
    <source>
        <dbReference type="Proteomes" id="UP000027586"/>
    </source>
</evidence>
<dbReference type="PANTHER" id="PTHR13314">
    <property type="entry name" value="CALCIUM CHANNEL FLOWER HOMOLOG"/>
    <property type="match status" value="1"/>
</dbReference>
<dbReference type="AlphaFoldDB" id="A0A068RLW1"/>
<gene>
    <name evidence="7" type="ORF">LCOR_02811.1</name>
</gene>
<dbReference type="GO" id="GO:0016020">
    <property type="term" value="C:membrane"/>
    <property type="evidence" value="ECO:0007669"/>
    <property type="project" value="InterPro"/>
</dbReference>
<evidence type="ECO:0000313" key="7">
    <source>
        <dbReference type="EMBL" id="CDH51163.1"/>
    </source>
</evidence>